<dbReference type="Pfam" id="PF00083">
    <property type="entry name" value="Sugar_tr"/>
    <property type="match status" value="1"/>
</dbReference>
<evidence type="ECO:0000313" key="7">
    <source>
        <dbReference type="Proteomes" id="UP001458880"/>
    </source>
</evidence>
<accession>A0AAW1L4H4</accession>
<dbReference type="InterPro" id="IPR005828">
    <property type="entry name" value="MFS_sugar_transport-like"/>
</dbReference>
<reference evidence="6 7" key="1">
    <citation type="journal article" date="2024" name="BMC Genomics">
        <title>De novo assembly and annotation of Popillia japonica's genome with initial clues to its potential as an invasive pest.</title>
        <authorList>
            <person name="Cucini C."/>
            <person name="Boschi S."/>
            <person name="Funari R."/>
            <person name="Cardaioli E."/>
            <person name="Iannotti N."/>
            <person name="Marturano G."/>
            <person name="Paoli F."/>
            <person name="Bruttini M."/>
            <person name="Carapelli A."/>
            <person name="Frati F."/>
            <person name="Nardi F."/>
        </authorList>
    </citation>
    <scope>NUCLEOTIDE SEQUENCE [LARGE SCALE GENOMIC DNA]</scope>
    <source>
        <strain evidence="6">DMR45628</strain>
    </source>
</reference>
<organism evidence="6 7">
    <name type="scientific">Popillia japonica</name>
    <name type="common">Japanese beetle</name>
    <dbReference type="NCBI Taxonomy" id="7064"/>
    <lineage>
        <taxon>Eukaryota</taxon>
        <taxon>Metazoa</taxon>
        <taxon>Ecdysozoa</taxon>
        <taxon>Arthropoda</taxon>
        <taxon>Hexapoda</taxon>
        <taxon>Insecta</taxon>
        <taxon>Pterygota</taxon>
        <taxon>Neoptera</taxon>
        <taxon>Endopterygota</taxon>
        <taxon>Coleoptera</taxon>
        <taxon>Polyphaga</taxon>
        <taxon>Scarabaeiformia</taxon>
        <taxon>Scarabaeidae</taxon>
        <taxon>Rutelinae</taxon>
        <taxon>Popillia</taxon>
    </lineage>
</organism>
<keyword evidence="7" id="KW-1185">Reference proteome</keyword>
<dbReference type="SUPFAM" id="SSF103473">
    <property type="entry name" value="MFS general substrate transporter"/>
    <property type="match status" value="1"/>
</dbReference>
<evidence type="ECO:0000313" key="6">
    <source>
        <dbReference type="EMBL" id="KAK9727498.1"/>
    </source>
</evidence>
<dbReference type="EMBL" id="JASPKY010000178">
    <property type="protein sequence ID" value="KAK9727498.1"/>
    <property type="molecule type" value="Genomic_DNA"/>
</dbReference>
<comment type="caution">
    <text evidence="6">The sequence shown here is derived from an EMBL/GenBank/DDBJ whole genome shotgun (WGS) entry which is preliminary data.</text>
</comment>
<feature type="transmembrane region" description="Helical" evidence="5">
    <location>
        <begin position="38"/>
        <end position="60"/>
    </location>
</feature>
<keyword evidence="6" id="KW-0813">Transport</keyword>
<evidence type="ECO:0000256" key="2">
    <source>
        <dbReference type="ARBA" id="ARBA00022692"/>
    </source>
</evidence>
<keyword evidence="2 5" id="KW-0812">Transmembrane</keyword>
<protein>
    <submittedName>
        <fullName evidence="6">Sugar transporter</fullName>
    </submittedName>
</protein>
<evidence type="ECO:0000256" key="3">
    <source>
        <dbReference type="ARBA" id="ARBA00022989"/>
    </source>
</evidence>
<dbReference type="Proteomes" id="UP001458880">
    <property type="component" value="Unassembled WGS sequence"/>
</dbReference>
<evidence type="ECO:0000256" key="1">
    <source>
        <dbReference type="ARBA" id="ARBA00004370"/>
    </source>
</evidence>
<proteinExistence type="predicted"/>
<dbReference type="GO" id="GO:0016020">
    <property type="term" value="C:membrane"/>
    <property type="evidence" value="ECO:0007669"/>
    <property type="project" value="UniProtKB-SubCell"/>
</dbReference>
<keyword evidence="4 5" id="KW-0472">Membrane</keyword>
<feature type="transmembrane region" description="Helical" evidence="5">
    <location>
        <begin position="12"/>
        <end position="32"/>
    </location>
</feature>
<keyword evidence="3 5" id="KW-1133">Transmembrane helix</keyword>
<dbReference type="Gene3D" id="1.20.1250.20">
    <property type="entry name" value="MFS general substrate transporter like domains"/>
    <property type="match status" value="1"/>
</dbReference>
<name>A0AAW1L4H4_POPJA</name>
<comment type="subcellular location">
    <subcellularLocation>
        <location evidence="1">Membrane</location>
    </subcellularLocation>
</comment>
<dbReference type="InterPro" id="IPR036259">
    <property type="entry name" value="MFS_trans_sf"/>
</dbReference>
<evidence type="ECO:0000256" key="4">
    <source>
        <dbReference type="ARBA" id="ARBA00023136"/>
    </source>
</evidence>
<keyword evidence="6" id="KW-0762">Sugar transport</keyword>
<dbReference type="PANTHER" id="PTHR48021:SF46">
    <property type="entry name" value="MAJOR FACILITATOR SUPERFAMILY (MFS) PROFILE DOMAIN-CONTAINING PROTEIN"/>
    <property type="match status" value="1"/>
</dbReference>
<dbReference type="AlphaFoldDB" id="A0AAW1L4H4"/>
<dbReference type="GO" id="GO:0022857">
    <property type="term" value="F:transmembrane transporter activity"/>
    <property type="evidence" value="ECO:0007669"/>
    <property type="project" value="InterPro"/>
</dbReference>
<dbReference type="PANTHER" id="PTHR48021">
    <property type="match status" value="1"/>
</dbReference>
<dbReference type="InterPro" id="IPR050549">
    <property type="entry name" value="MFS_Trehalose_Transporter"/>
</dbReference>
<sequence length="118" mass="13424">MIYVAEVSENDIRGKLSTVIIVLKVSGSLLMLCVGPYVWYQFLSLIGAILPALFLLSFPFMPESPFYLVKNNRITEAEQTLRTLSRKSADDKFIANRLNEIKSCIEEDMLGIRIESYL</sequence>
<evidence type="ECO:0000256" key="5">
    <source>
        <dbReference type="SAM" id="Phobius"/>
    </source>
</evidence>
<gene>
    <name evidence="6" type="ORF">QE152_g19110</name>
</gene>